<evidence type="ECO:0000313" key="3">
    <source>
        <dbReference type="EMBL" id="MCL1630747.1"/>
    </source>
</evidence>
<evidence type="ECO:0000256" key="1">
    <source>
        <dbReference type="SAM" id="Coils"/>
    </source>
</evidence>
<dbReference type="Pfam" id="PF12671">
    <property type="entry name" value="Amidase_6"/>
    <property type="match status" value="1"/>
</dbReference>
<comment type="caution">
    <text evidence="3">The sequence shown here is derived from an EMBL/GenBank/DDBJ whole genome shotgun (WGS) entry which is preliminary data.</text>
</comment>
<accession>A0ABT0M7B4</accession>
<evidence type="ECO:0000259" key="2">
    <source>
        <dbReference type="Pfam" id="PF12671"/>
    </source>
</evidence>
<dbReference type="RefSeq" id="WP_249096625.1">
    <property type="nucleotide sequence ID" value="NZ_JAMAST010000001.1"/>
</dbReference>
<proteinExistence type="predicted"/>
<protein>
    <submittedName>
        <fullName evidence="3">Amidase domain-containing protein</fullName>
    </submittedName>
</protein>
<dbReference type="PANTHER" id="PTHR40032:SF1">
    <property type="entry name" value="EXPORTED PROTEIN"/>
    <property type="match status" value="1"/>
</dbReference>
<feature type="domain" description="Putative amidase" evidence="2">
    <location>
        <begin position="137"/>
        <end position="287"/>
    </location>
</feature>
<gene>
    <name evidence="3" type="ORF">M3N64_02100</name>
</gene>
<organism evidence="3 4">
    <name type="scientific">Sporolactobacillus mangiferae</name>
    <dbReference type="NCBI Taxonomy" id="2940498"/>
    <lineage>
        <taxon>Bacteria</taxon>
        <taxon>Bacillati</taxon>
        <taxon>Bacillota</taxon>
        <taxon>Bacilli</taxon>
        <taxon>Bacillales</taxon>
        <taxon>Sporolactobacillaceae</taxon>
        <taxon>Sporolactobacillus</taxon>
    </lineage>
</organism>
<evidence type="ECO:0000313" key="4">
    <source>
        <dbReference type="Proteomes" id="UP001203004"/>
    </source>
</evidence>
<sequence>MDWKDIFQDHISKLGNYWVGAADLHRLACDADEERRMENKVKALRDQRAEIEQVIVHAEDVRTLDKREDLVIDYCLHTQWLIQRQQDFFLEERSEDRQAVIRNGRMVSDALIPLVSAQEAATHTSDMREPSMTRSRRYDRLQAVRYADLWWNQRNPRYPKVADDCTNYISQCLHAGGIEMWGDPIRNRGWWQKQTNWSFSWTVANSLRWYLSKQGNIIGTVEKSSARDLVPGDVICYDFEGDGHWNHNTMVTAIDGAGDPLVNAHTYDARHRPWAYTDSPAWTENIAYKFFHIKDQI</sequence>
<dbReference type="EMBL" id="JAMAST010000001">
    <property type="protein sequence ID" value="MCL1630747.1"/>
    <property type="molecule type" value="Genomic_DNA"/>
</dbReference>
<keyword evidence="1" id="KW-0175">Coiled coil</keyword>
<feature type="coiled-coil region" evidence="1">
    <location>
        <begin position="34"/>
        <end position="61"/>
    </location>
</feature>
<dbReference type="InterPro" id="IPR024301">
    <property type="entry name" value="Amidase_6"/>
</dbReference>
<reference evidence="3 4" key="1">
    <citation type="submission" date="2022-05" db="EMBL/GenBank/DDBJ databases">
        <title>Sporolactobacillus sp nov CPB3-1, isolated from tree bark (Mangifera indica L.).</title>
        <authorList>
            <person name="Phuengjayaem S."/>
            <person name="Tanasupawat S."/>
        </authorList>
    </citation>
    <scope>NUCLEOTIDE SEQUENCE [LARGE SCALE GENOMIC DNA]</scope>
    <source>
        <strain evidence="3 4">CPB3-1</strain>
    </source>
</reference>
<keyword evidence="4" id="KW-1185">Reference proteome</keyword>
<dbReference type="Proteomes" id="UP001203004">
    <property type="component" value="Unassembled WGS sequence"/>
</dbReference>
<name>A0ABT0M7B4_9BACL</name>
<dbReference type="PANTHER" id="PTHR40032">
    <property type="entry name" value="EXPORTED PROTEIN-RELATED"/>
    <property type="match status" value="1"/>
</dbReference>